<gene>
    <name evidence="1" type="ORF">HNQ81_002485</name>
</gene>
<dbReference type="RefSeq" id="WP_183351573.1">
    <property type="nucleotide sequence ID" value="NZ_JACHEO010000015.1"/>
</dbReference>
<sequence length="436" mass="50831">MSILDQDSVFTSLQQNGPLATTDSVQLDSPFSKKTREWLLQLRHNRLNVTKYRALRSQIFEFLNVRGFEQIPALISTPRLRRERSHRACTLLGNMFGVEGTPREIEARIYEYARTADAVINLLKTKIMAPYASHIATTNEIEVTNDPVNLLLIMFDDRYHKKARFEARRKLVLMNLAGSIDQRERETKIEEKFSLFLEFLNDYVWSHRLKIGELEIVYLLSRHAPDDFSCTDVKVIDREQAKKILPEPHVKLTLLKRRRFIAGDRDIPIYVSIRKKSPEAKVLKLLRKNEKNPAVAVDDELGLMAVLETIADIKMFQNRLVRSASKADSFLVLEDISDTLTKDSAYKITCTGSSSKTPMFKFFARLGGMRVEFIIHTNRSWLNYMYQQDVSHDEYEVRRIFDSGVAELLFPSDIFHLDHRAIRDDMIRLFRRQIER</sequence>
<dbReference type="Proteomes" id="UP000539642">
    <property type="component" value="Unassembled WGS sequence"/>
</dbReference>
<proteinExistence type="predicted"/>
<dbReference type="AlphaFoldDB" id="A0A840USW1"/>
<evidence type="ECO:0000313" key="2">
    <source>
        <dbReference type="Proteomes" id="UP000539642"/>
    </source>
</evidence>
<organism evidence="1 2">
    <name type="scientific">Desulfoprunum benzoelyticum</name>
    <dbReference type="NCBI Taxonomy" id="1506996"/>
    <lineage>
        <taxon>Bacteria</taxon>
        <taxon>Pseudomonadati</taxon>
        <taxon>Thermodesulfobacteriota</taxon>
        <taxon>Desulfobulbia</taxon>
        <taxon>Desulfobulbales</taxon>
        <taxon>Desulfobulbaceae</taxon>
        <taxon>Desulfoprunum</taxon>
    </lineage>
</organism>
<name>A0A840USW1_9BACT</name>
<comment type="caution">
    <text evidence="1">The sequence shown here is derived from an EMBL/GenBank/DDBJ whole genome shotgun (WGS) entry which is preliminary data.</text>
</comment>
<evidence type="ECO:0000313" key="1">
    <source>
        <dbReference type="EMBL" id="MBB5348745.1"/>
    </source>
</evidence>
<reference evidence="1 2" key="1">
    <citation type="submission" date="2020-08" db="EMBL/GenBank/DDBJ databases">
        <title>Genomic Encyclopedia of Type Strains, Phase IV (KMG-IV): sequencing the most valuable type-strain genomes for metagenomic binning, comparative biology and taxonomic classification.</title>
        <authorList>
            <person name="Goeker M."/>
        </authorList>
    </citation>
    <scope>NUCLEOTIDE SEQUENCE [LARGE SCALE GENOMIC DNA]</scope>
    <source>
        <strain evidence="1 2">DSM 28570</strain>
    </source>
</reference>
<accession>A0A840USW1</accession>
<dbReference type="EMBL" id="JACHEO010000015">
    <property type="protein sequence ID" value="MBB5348745.1"/>
    <property type="molecule type" value="Genomic_DNA"/>
</dbReference>
<keyword evidence="2" id="KW-1185">Reference proteome</keyword>
<protein>
    <submittedName>
        <fullName evidence="1">Uncharacterized protein</fullName>
    </submittedName>
</protein>